<dbReference type="PROSITE" id="PS51257">
    <property type="entry name" value="PROKAR_LIPOPROTEIN"/>
    <property type="match status" value="1"/>
</dbReference>
<organism evidence="2 3">
    <name type="scientific">Qipengyuania psychrotolerans</name>
    <dbReference type="NCBI Taxonomy" id="2867238"/>
    <lineage>
        <taxon>Bacteria</taxon>
        <taxon>Pseudomonadati</taxon>
        <taxon>Pseudomonadota</taxon>
        <taxon>Alphaproteobacteria</taxon>
        <taxon>Sphingomonadales</taxon>
        <taxon>Erythrobacteraceae</taxon>
        <taxon>Qipengyuania</taxon>
    </lineage>
</organism>
<feature type="chain" id="PRO_5046130945" description="Lipoprotein" evidence="1">
    <location>
        <begin position="18"/>
        <end position="182"/>
    </location>
</feature>
<dbReference type="RefSeq" id="WP_221423631.1">
    <property type="nucleotide sequence ID" value="NZ_CP081297.1"/>
</dbReference>
<evidence type="ECO:0008006" key="4">
    <source>
        <dbReference type="Google" id="ProtNLM"/>
    </source>
</evidence>
<feature type="signal peptide" evidence="1">
    <location>
        <begin position="1"/>
        <end position="17"/>
    </location>
</feature>
<accession>A0ABX8ZLM9</accession>
<protein>
    <recommendedName>
        <fullName evidence="4">Lipoprotein</fullName>
    </recommendedName>
</protein>
<sequence>MTTIRTIFAIASAGLLAACSQYLPRYSAPLPSAETGYYENIQRPRLALLEYRLGKYFAQKKRPYPVVCAAAGYVHPHFSDSLPRPLDPDVERALIARFPELSPLSRCKRDGLDIVATDTGQAAAIFDVHEFVCDSPAECLGWGGYYANGPHGWSYYRMNFDRGEWQIKPEPLNIVLTGSEAR</sequence>
<dbReference type="EMBL" id="CP081297">
    <property type="protein sequence ID" value="QZD88098.1"/>
    <property type="molecule type" value="Genomic_DNA"/>
</dbReference>
<name>A0ABX8ZLM9_9SPHN</name>
<reference evidence="2 3" key="1">
    <citation type="submission" date="2021-08" db="EMBL/GenBank/DDBJ databases">
        <title>Comparative Genomics Analysis of the Genus Qipengyuania Reveals Extensive Genetic Diversity and Metabolic Versatility, Including the Description of Fifteen Novel Species.</title>
        <authorList>
            <person name="Liu Y."/>
        </authorList>
    </citation>
    <scope>NUCLEOTIDE SEQUENCE [LARGE SCALE GENOMIC DNA]</scope>
    <source>
        <strain evidence="2 3">1XM2-8</strain>
    </source>
</reference>
<gene>
    <name evidence="2" type="ORF">K3166_05330</name>
</gene>
<keyword evidence="3" id="KW-1185">Reference proteome</keyword>
<keyword evidence="1" id="KW-0732">Signal</keyword>
<proteinExistence type="predicted"/>
<evidence type="ECO:0000313" key="3">
    <source>
        <dbReference type="Proteomes" id="UP000824280"/>
    </source>
</evidence>
<evidence type="ECO:0000256" key="1">
    <source>
        <dbReference type="SAM" id="SignalP"/>
    </source>
</evidence>
<evidence type="ECO:0000313" key="2">
    <source>
        <dbReference type="EMBL" id="QZD88098.1"/>
    </source>
</evidence>
<dbReference type="Proteomes" id="UP000824280">
    <property type="component" value="Chromosome"/>
</dbReference>